<evidence type="ECO:0000256" key="3">
    <source>
        <dbReference type="ARBA" id="ARBA00018111"/>
    </source>
</evidence>
<feature type="domain" description="RecX third three-helical" evidence="6">
    <location>
        <begin position="110"/>
        <end position="151"/>
    </location>
</feature>
<dbReference type="STRING" id="1774273.LPB03_11070"/>
<comment type="caution">
    <text evidence="7">The sequence shown here is derived from an EMBL/GenBank/DDBJ whole genome shotgun (WGS) entry which is preliminary data.</text>
</comment>
<dbReference type="EMBL" id="LSFM01000023">
    <property type="protein sequence ID" value="OBY62686.1"/>
    <property type="molecule type" value="Genomic_DNA"/>
</dbReference>
<protein>
    <recommendedName>
        <fullName evidence="3">Regulatory protein RecX</fullName>
    </recommendedName>
</protein>
<evidence type="ECO:0000256" key="4">
    <source>
        <dbReference type="ARBA" id="ARBA00022490"/>
    </source>
</evidence>
<accession>A0A1B8TSI8</accession>
<dbReference type="InterPro" id="IPR053924">
    <property type="entry name" value="RecX_HTH_2nd"/>
</dbReference>
<dbReference type="Gene3D" id="1.10.10.10">
    <property type="entry name" value="Winged helix-like DNA-binding domain superfamily/Winged helix DNA-binding domain"/>
    <property type="match status" value="2"/>
</dbReference>
<dbReference type="PANTHER" id="PTHR33602">
    <property type="entry name" value="REGULATORY PROTEIN RECX FAMILY PROTEIN"/>
    <property type="match status" value="1"/>
</dbReference>
<evidence type="ECO:0000313" key="7">
    <source>
        <dbReference type="EMBL" id="OBY62686.1"/>
    </source>
</evidence>
<dbReference type="InterPro" id="IPR053925">
    <property type="entry name" value="RecX_HTH_3rd"/>
</dbReference>
<evidence type="ECO:0000259" key="5">
    <source>
        <dbReference type="Pfam" id="PF02631"/>
    </source>
</evidence>
<dbReference type="Proteomes" id="UP000092584">
    <property type="component" value="Unassembled WGS sequence"/>
</dbReference>
<keyword evidence="4" id="KW-0963">Cytoplasm</keyword>
<organism evidence="7 8">
    <name type="scientific">Polaribacter vadi</name>
    <dbReference type="NCBI Taxonomy" id="1774273"/>
    <lineage>
        <taxon>Bacteria</taxon>
        <taxon>Pseudomonadati</taxon>
        <taxon>Bacteroidota</taxon>
        <taxon>Flavobacteriia</taxon>
        <taxon>Flavobacteriales</taxon>
        <taxon>Flavobacteriaceae</taxon>
    </lineage>
</organism>
<evidence type="ECO:0000256" key="2">
    <source>
        <dbReference type="ARBA" id="ARBA00009695"/>
    </source>
</evidence>
<evidence type="ECO:0000256" key="1">
    <source>
        <dbReference type="ARBA" id="ARBA00004496"/>
    </source>
</evidence>
<sequence length="156" mass="18784">MTKKSFTVDEIKRKLENYCVYQDRCHKEVEQKMREYFLIPEAKEMILLSLMKDNFLNEERFAKSFARGKFRIKNWGKQRIIRELKFKDISAYNIKTALKEIDESDYIATIYNITENRNAVISETNIYKRKQKLIGFLMRKGFENELIYKVVNEVVS</sequence>
<dbReference type="KEGG" id="pob:LPB03_11070"/>
<evidence type="ECO:0000313" key="8">
    <source>
        <dbReference type="Proteomes" id="UP000092584"/>
    </source>
</evidence>
<dbReference type="GO" id="GO:0006282">
    <property type="term" value="P:regulation of DNA repair"/>
    <property type="evidence" value="ECO:0007669"/>
    <property type="project" value="InterPro"/>
</dbReference>
<comment type="similarity">
    <text evidence="2">Belongs to the RecX family.</text>
</comment>
<dbReference type="Pfam" id="PF21981">
    <property type="entry name" value="RecX_HTH3"/>
    <property type="match status" value="1"/>
</dbReference>
<dbReference type="InterPro" id="IPR036388">
    <property type="entry name" value="WH-like_DNA-bd_sf"/>
</dbReference>
<dbReference type="InterPro" id="IPR003783">
    <property type="entry name" value="Regulatory_RecX"/>
</dbReference>
<reference evidence="8" key="1">
    <citation type="submission" date="2016-02" db="EMBL/GenBank/DDBJ databases">
        <authorList>
            <person name="Shin S.-K."/>
            <person name="Yi H."/>
            <person name="Kim E."/>
        </authorList>
    </citation>
    <scope>NUCLEOTIDE SEQUENCE [LARGE SCALE GENOMIC DNA]</scope>
    <source>
        <strain evidence="8">LPB0003</strain>
    </source>
</reference>
<name>A0A1B8TSI8_9FLAO</name>
<dbReference type="PANTHER" id="PTHR33602:SF1">
    <property type="entry name" value="REGULATORY PROTEIN RECX FAMILY PROTEIN"/>
    <property type="match status" value="1"/>
</dbReference>
<dbReference type="GO" id="GO:0005737">
    <property type="term" value="C:cytoplasm"/>
    <property type="evidence" value="ECO:0007669"/>
    <property type="project" value="UniProtKB-SubCell"/>
</dbReference>
<feature type="domain" description="RecX second three-helical" evidence="5">
    <location>
        <begin position="57"/>
        <end position="98"/>
    </location>
</feature>
<evidence type="ECO:0000259" key="6">
    <source>
        <dbReference type="Pfam" id="PF21981"/>
    </source>
</evidence>
<gene>
    <name evidence="7" type="ORF">LPB3_11080</name>
</gene>
<keyword evidence="8" id="KW-1185">Reference proteome</keyword>
<dbReference type="AlphaFoldDB" id="A0A1B8TSI8"/>
<comment type="subcellular location">
    <subcellularLocation>
        <location evidence="1">Cytoplasm</location>
    </subcellularLocation>
</comment>
<dbReference type="Pfam" id="PF02631">
    <property type="entry name" value="RecX_HTH2"/>
    <property type="match status" value="1"/>
</dbReference>
<dbReference type="OrthoDB" id="1523826at2"/>
<dbReference type="RefSeq" id="WP_065319672.1">
    <property type="nucleotide sequence ID" value="NZ_CP017477.1"/>
</dbReference>
<proteinExistence type="inferred from homology"/>